<name>A0A2Z5G210_9BACT</name>
<feature type="compositionally biased region" description="Basic and acidic residues" evidence="1">
    <location>
        <begin position="1"/>
        <end position="33"/>
    </location>
</feature>
<accession>A0A2Z5G210</accession>
<keyword evidence="3" id="KW-1185">Reference proteome</keyword>
<dbReference type="InterPro" id="IPR046489">
    <property type="entry name" value="DUF6582"/>
</dbReference>
<feature type="region of interest" description="Disordered" evidence="1">
    <location>
        <begin position="1"/>
        <end position="68"/>
    </location>
</feature>
<dbReference type="AlphaFoldDB" id="A0A2Z5G210"/>
<sequence>MAKLSSAERKELPSKSFAEPEKRKYPIENEAHARNALARVSQSGTPAEKAKVKAAVKKKYPSIGSDKK</sequence>
<proteinExistence type="predicted"/>
<gene>
    <name evidence="2" type="ORF">ACPOL_3840</name>
</gene>
<dbReference type="Proteomes" id="UP000253606">
    <property type="component" value="Chromosome"/>
</dbReference>
<organism evidence="2 3">
    <name type="scientific">Acidisarcina polymorpha</name>
    <dbReference type="NCBI Taxonomy" id="2211140"/>
    <lineage>
        <taxon>Bacteria</taxon>
        <taxon>Pseudomonadati</taxon>
        <taxon>Acidobacteriota</taxon>
        <taxon>Terriglobia</taxon>
        <taxon>Terriglobales</taxon>
        <taxon>Acidobacteriaceae</taxon>
        <taxon>Acidisarcina</taxon>
    </lineage>
</organism>
<evidence type="ECO:0000313" key="2">
    <source>
        <dbReference type="EMBL" id="AXC13119.1"/>
    </source>
</evidence>
<protein>
    <submittedName>
        <fullName evidence="2">Uncharacterized protein</fullName>
    </submittedName>
</protein>
<dbReference type="EMBL" id="CP030840">
    <property type="protein sequence ID" value="AXC13119.1"/>
    <property type="molecule type" value="Genomic_DNA"/>
</dbReference>
<reference evidence="2 3" key="1">
    <citation type="journal article" date="2018" name="Front. Microbiol.">
        <title>Hydrolytic Capabilities as a Key to Environmental Success: Chitinolytic and Cellulolytic Acidobacteria From Acidic Sub-arctic Soils and Boreal Peatlands.</title>
        <authorList>
            <person name="Belova S.E."/>
            <person name="Ravin N.V."/>
            <person name="Pankratov T.A."/>
            <person name="Rakitin A.L."/>
            <person name="Ivanova A.A."/>
            <person name="Beletsky A.V."/>
            <person name="Mardanov A.V."/>
            <person name="Sinninghe Damste J.S."/>
            <person name="Dedysh S.N."/>
        </authorList>
    </citation>
    <scope>NUCLEOTIDE SEQUENCE [LARGE SCALE GENOMIC DNA]</scope>
    <source>
        <strain evidence="2 3">SBC82</strain>
    </source>
</reference>
<evidence type="ECO:0000256" key="1">
    <source>
        <dbReference type="SAM" id="MobiDB-lite"/>
    </source>
</evidence>
<dbReference type="OrthoDB" id="4870048at2"/>
<dbReference type="Pfam" id="PF20223">
    <property type="entry name" value="DUF6582"/>
    <property type="match status" value="1"/>
</dbReference>
<dbReference type="KEGG" id="abas:ACPOL_3840"/>
<evidence type="ECO:0000313" key="3">
    <source>
        <dbReference type="Proteomes" id="UP000253606"/>
    </source>
</evidence>
<dbReference type="RefSeq" id="WP_114208192.1">
    <property type="nucleotide sequence ID" value="NZ_CP030840.1"/>
</dbReference>